<name>A0A6M4AY11_9SPHN</name>
<keyword evidence="2" id="KW-1185">Reference proteome</keyword>
<evidence type="ECO:0000313" key="2">
    <source>
        <dbReference type="Proteomes" id="UP000503018"/>
    </source>
</evidence>
<dbReference type="InterPro" id="IPR009078">
    <property type="entry name" value="Ferritin-like_SF"/>
</dbReference>
<dbReference type="SUPFAM" id="SSF47240">
    <property type="entry name" value="Ferritin-like"/>
    <property type="match status" value="1"/>
</dbReference>
<organism evidence="1 2">
    <name type="scientific">Sphingomonas lacunae</name>
    <dbReference type="NCBI Taxonomy" id="2698828"/>
    <lineage>
        <taxon>Bacteria</taxon>
        <taxon>Pseudomonadati</taxon>
        <taxon>Pseudomonadota</taxon>
        <taxon>Alphaproteobacteria</taxon>
        <taxon>Sphingomonadales</taxon>
        <taxon>Sphingomonadaceae</taxon>
        <taxon>Sphingomonas</taxon>
    </lineage>
</organism>
<sequence length="164" mass="17519">MRAIPEGAPDNLGAAFAHINAVTAPTITDFKVMVLVEAAGQTLYDVSAEGTDHAGVKALLKDNGVEEMKHARRVSEVIRLLSGEDFPPPAREDNPYLTGHIPVATLTPEGLRKTAESEFNGDQLYATWAATIDHPEAAALLRQNGVEESDHGNRLLQAAALLEG</sequence>
<dbReference type="AlphaFoldDB" id="A0A6M4AY11"/>
<evidence type="ECO:0008006" key="3">
    <source>
        <dbReference type="Google" id="ProtNLM"/>
    </source>
</evidence>
<dbReference type="Gene3D" id="1.20.1260.10">
    <property type="match status" value="1"/>
</dbReference>
<gene>
    <name evidence="1" type="ORF">GV829_13180</name>
</gene>
<dbReference type="RefSeq" id="WP_169947361.1">
    <property type="nucleotide sequence ID" value="NZ_CP053015.1"/>
</dbReference>
<dbReference type="KEGG" id="slan:GV829_13180"/>
<dbReference type="Proteomes" id="UP000503018">
    <property type="component" value="Chromosome"/>
</dbReference>
<proteinExistence type="predicted"/>
<protein>
    <recommendedName>
        <fullName evidence="3">Ferritin-like domain-containing protein</fullName>
    </recommendedName>
</protein>
<accession>A0A6M4AY11</accession>
<evidence type="ECO:0000313" key="1">
    <source>
        <dbReference type="EMBL" id="QJQ33272.1"/>
    </source>
</evidence>
<dbReference type="EMBL" id="CP053015">
    <property type="protein sequence ID" value="QJQ33272.1"/>
    <property type="molecule type" value="Genomic_DNA"/>
</dbReference>
<reference evidence="1 2" key="1">
    <citation type="submission" date="2020-01" db="EMBL/GenBank/DDBJ databases">
        <title>Sphingomonas sp. strain CSW-10.</title>
        <authorList>
            <person name="Chen W.-M."/>
        </authorList>
    </citation>
    <scope>NUCLEOTIDE SEQUENCE [LARGE SCALE GENOMIC DNA]</scope>
    <source>
        <strain evidence="1 2">CSW-10</strain>
    </source>
</reference>
<dbReference type="InterPro" id="IPR012347">
    <property type="entry name" value="Ferritin-like"/>
</dbReference>